<sequence>MQNLFLNIKKIIFSEKCVVCNRKVDDTRKYLCYNCYKEFYYKSSLKKIDNLYYFWHYDENHKKILLNYKFVGIKSISEIISGIIKEKVNYLLDKENIDEIISVPININRKRKRGFNQVDLILDKLKLDYIKIKRIKNTKSMYKILNENKRKENIKNSFKIDKNLDLNNKNILIVDDVITTGSTLKEIEKNIRKLYKPNKIIYLTLFVAKYYRKRVMENGI</sequence>
<dbReference type="SUPFAM" id="SSF53271">
    <property type="entry name" value="PRTase-like"/>
    <property type="match status" value="1"/>
</dbReference>
<dbReference type="EMBL" id="AP027059">
    <property type="protein sequence ID" value="BDU51086.1"/>
    <property type="molecule type" value="Genomic_DNA"/>
</dbReference>
<dbReference type="PANTHER" id="PTHR47505:SF1">
    <property type="entry name" value="DNA UTILIZATION PROTEIN YHGH"/>
    <property type="match status" value="1"/>
</dbReference>
<reference evidence="3 4" key="1">
    <citation type="submission" date="2022-11" db="EMBL/GenBank/DDBJ databases">
        <title>Haliovirga abyssi gen. nov., sp. nov., a mesophilic fermentative bacterium isolated from the Iheya North hydrothermal field and the proposal of Haliovirgaceae fam. nov.</title>
        <authorList>
            <person name="Miyazaki U."/>
            <person name="Tame A."/>
            <person name="Miyazaki J."/>
            <person name="Takai K."/>
            <person name="Sawayama S."/>
            <person name="Kitajima M."/>
            <person name="Okamoto A."/>
            <person name="Nakagawa S."/>
        </authorList>
    </citation>
    <scope>NUCLEOTIDE SEQUENCE [LARGE SCALE GENOMIC DNA]</scope>
    <source>
        <strain evidence="3 4">IC12</strain>
    </source>
</reference>
<dbReference type="RefSeq" id="WP_307903928.1">
    <property type="nucleotide sequence ID" value="NZ_AP027059.1"/>
</dbReference>
<dbReference type="Gene3D" id="3.40.50.2020">
    <property type="match status" value="1"/>
</dbReference>
<evidence type="ECO:0000259" key="2">
    <source>
        <dbReference type="Pfam" id="PF00156"/>
    </source>
</evidence>
<dbReference type="InterPro" id="IPR051910">
    <property type="entry name" value="ComF/GntX_DNA_util-trans"/>
</dbReference>
<accession>A0AAU9D4W5</accession>
<proteinExistence type="inferred from homology"/>
<dbReference type="Proteomes" id="UP001321582">
    <property type="component" value="Chromosome"/>
</dbReference>
<dbReference type="Pfam" id="PF00156">
    <property type="entry name" value="Pribosyltran"/>
    <property type="match status" value="1"/>
</dbReference>
<name>A0AAU9D4W5_9FUSO</name>
<evidence type="ECO:0000313" key="3">
    <source>
        <dbReference type="EMBL" id="BDU51086.1"/>
    </source>
</evidence>
<gene>
    <name evidence="3" type="ORF">HLVA_16550</name>
</gene>
<keyword evidence="4" id="KW-1185">Reference proteome</keyword>
<dbReference type="InterPro" id="IPR029057">
    <property type="entry name" value="PRTase-like"/>
</dbReference>
<evidence type="ECO:0000256" key="1">
    <source>
        <dbReference type="ARBA" id="ARBA00008007"/>
    </source>
</evidence>
<dbReference type="InterPro" id="IPR000836">
    <property type="entry name" value="PRTase_dom"/>
</dbReference>
<dbReference type="CDD" id="cd06223">
    <property type="entry name" value="PRTases_typeI"/>
    <property type="match status" value="1"/>
</dbReference>
<dbReference type="PANTHER" id="PTHR47505">
    <property type="entry name" value="DNA UTILIZATION PROTEIN YHGH"/>
    <property type="match status" value="1"/>
</dbReference>
<feature type="domain" description="Phosphoribosyltransferase" evidence="2">
    <location>
        <begin position="153"/>
        <end position="206"/>
    </location>
</feature>
<dbReference type="KEGG" id="haby:HLVA_16550"/>
<evidence type="ECO:0000313" key="4">
    <source>
        <dbReference type="Proteomes" id="UP001321582"/>
    </source>
</evidence>
<protein>
    <submittedName>
        <fullName evidence="3">Amidophosphoribosyltransferase</fullName>
    </submittedName>
</protein>
<dbReference type="AlphaFoldDB" id="A0AAU9D4W5"/>
<organism evidence="3 4">
    <name type="scientific">Haliovirga abyssi</name>
    <dbReference type="NCBI Taxonomy" id="2996794"/>
    <lineage>
        <taxon>Bacteria</taxon>
        <taxon>Fusobacteriati</taxon>
        <taxon>Fusobacteriota</taxon>
        <taxon>Fusobacteriia</taxon>
        <taxon>Fusobacteriales</taxon>
        <taxon>Haliovirgaceae</taxon>
        <taxon>Haliovirga</taxon>
    </lineage>
</organism>
<comment type="similarity">
    <text evidence="1">Belongs to the ComF/GntX family.</text>
</comment>